<evidence type="ECO:0000256" key="5">
    <source>
        <dbReference type="ARBA" id="ARBA00023242"/>
    </source>
</evidence>
<dbReference type="PROSITE" id="PS50953">
    <property type="entry name" value="KID"/>
    <property type="match status" value="1"/>
</dbReference>
<feature type="compositionally biased region" description="Polar residues" evidence="7">
    <location>
        <begin position="185"/>
        <end position="199"/>
    </location>
</feature>
<dbReference type="Pfam" id="PF02173">
    <property type="entry name" value="pKID"/>
    <property type="match status" value="1"/>
</dbReference>
<evidence type="ECO:0000256" key="3">
    <source>
        <dbReference type="ARBA" id="ARBA00023125"/>
    </source>
</evidence>
<feature type="coiled-coil region" evidence="6">
    <location>
        <begin position="290"/>
        <end position="324"/>
    </location>
</feature>
<keyword evidence="5" id="KW-0539">Nucleus</keyword>
<reference evidence="11" key="1">
    <citation type="journal article" date="2007" name="Science">
        <title>Draft genome of the filarial nematode parasite Brugia malayi.</title>
        <authorList>
            <person name="Ghedin E."/>
            <person name="Wang S."/>
            <person name="Spiro D."/>
            <person name="Caler E."/>
            <person name="Zhao Q."/>
            <person name="Crabtree J."/>
            <person name="Allen J.E."/>
            <person name="Delcher A.L."/>
            <person name="Guiliano D.B."/>
            <person name="Miranda-Saavedra D."/>
            <person name="Angiuoli S.V."/>
            <person name="Creasy T."/>
            <person name="Amedeo P."/>
            <person name="Haas B."/>
            <person name="El-Sayed N.M."/>
            <person name="Wortman J.R."/>
            <person name="Feldblyum T."/>
            <person name="Tallon L."/>
            <person name="Schatz M."/>
            <person name="Shumway M."/>
            <person name="Koo H."/>
            <person name="Salzberg S.L."/>
            <person name="Schobel S."/>
            <person name="Pertea M."/>
            <person name="Pop M."/>
            <person name="White O."/>
            <person name="Barton G.J."/>
            <person name="Carlow C.K."/>
            <person name="Crawford M.J."/>
            <person name="Daub J."/>
            <person name="Dimmic M.W."/>
            <person name="Estes C.F."/>
            <person name="Foster J.M."/>
            <person name="Ganatra M."/>
            <person name="Gregory W.F."/>
            <person name="Johnson N.M."/>
            <person name="Jin J."/>
            <person name="Komuniecki R."/>
            <person name="Korf I."/>
            <person name="Kumar S."/>
            <person name="Laney S."/>
            <person name="Li B.W."/>
            <person name="Li W."/>
            <person name="Lindblom T.H."/>
            <person name="Lustigman S."/>
            <person name="Ma D."/>
            <person name="Maina C.V."/>
            <person name="Martin D.M."/>
            <person name="McCarter J.P."/>
            <person name="McReynolds L."/>
            <person name="Mitreva M."/>
            <person name="Nutman T.B."/>
            <person name="Parkinson J."/>
            <person name="Peregrin-Alvarez J.M."/>
            <person name="Poole C."/>
            <person name="Ren Q."/>
            <person name="Saunders L."/>
            <person name="Sluder A.E."/>
            <person name="Smith K."/>
            <person name="Stanke M."/>
            <person name="Unnasch T.R."/>
            <person name="Ware J."/>
            <person name="Wei A.D."/>
            <person name="Weil G."/>
            <person name="Williams D.J."/>
            <person name="Zhang Y."/>
            <person name="Williams S.A."/>
            <person name="Fraser-Liggett C."/>
            <person name="Slatko B."/>
            <person name="Blaxter M.L."/>
            <person name="Scott A.L."/>
        </authorList>
    </citation>
    <scope>NUCLEOTIDE SEQUENCE</scope>
    <source>
        <strain evidence="11">FR3</strain>
    </source>
</reference>
<dbReference type="GO" id="GO:0000978">
    <property type="term" value="F:RNA polymerase II cis-regulatory region sequence-specific DNA binding"/>
    <property type="evidence" value="ECO:0007669"/>
    <property type="project" value="TreeGrafter"/>
</dbReference>
<keyword evidence="3" id="KW-0238">DNA-binding</keyword>
<dbReference type="PROSITE" id="PS50217">
    <property type="entry name" value="BZIP"/>
    <property type="match status" value="1"/>
</dbReference>
<evidence type="ECO:0000313" key="10">
    <source>
        <dbReference type="EMBL" id="VIO92585.1"/>
    </source>
</evidence>
<dbReference type="SMART" id="SM00338">
    <property type="entry name" value="BRLZ"/>
    <property type="match status" value="1"/>
</dbReference>
<feature type="domain" description="BZIP" evidence="8">
    <location>
        <begin position="272"/>
        <end position="323"/>
    </location>
</feature>
<dbReference type="GO" id="GO:0005667">
    <property type="term" value="C:transcription regulator complex"/>
    <property type="evidence" value="ECO:0007669"/>
    <property type="project" value="TreeGrafter"/>
</dbReference>
<dbReference type="OrthoDB" id="5970722at2759"/>
<dbReference type="WBParaSite" id="Bm6510a.1">
    <property type="protein sequence ID" value="Bm6510a.1"/>
    <property type="gene ID" value="WBGene00226771"/>
</dbReference>
<comment type="subcellular location">
    <subcellularLocation>
        <location evidence="1">Nucleus</location>
    </subcellularLocation>
</comment>
<proteinExistence type="predicted"/>
<evidence type="ECO:0000313" key="11">
    <source>
        <dbReference type="Proteomes" id="UP000006672"/>
    </source>
</evidence>
<dbReference type="PANTHER" id="PTHR45879">
    <property type="entry name" value="CYCLIC AMP RESPONSE ELEMENT-BINDING PROTEIN B"/>
    <property type="match status" value="1"/>
</dbReference>
<evidence type="ECO:0000313" key="12">
    <source>
        <dbReference type="WBParaSite" id="Bm6510a.1"/>
    </source>
</evidence>
<dbReference type="FunFam" id="1.20.5.170:FF:000003">
    <property type="entry name" value="cAMP-responsive element modulator isoform X2"/>
    <property type="match status" value="1"/>
</dbReference>
<sequence>MSREPSIINNPSTSEPETLKVLAKVILQNQSNDEIISDDEARRRREQLNRRPSYRMILKDLETVDKQLKKEPDEQSVASVVIQPSAESVETVRSQMSLRQDPNAQLSEQQAISSRLEQVQYITPSGLTRLHTTNGNLTLNSATLTNMHNVGAAGMIGQYSPVATVAAAAAAAAAAASRASTSTSKNAQELGQTAGSSSGPVPGMLPVNAEVLGLKTMSAGGDGQQQQYVPSNQGTSQGSDWQSTVISGYTSSPSPLGMAGGSRTATESDDSTRKRQVRLLKNREAAKECRRKKKEYVKCLENRVAVLENQNKALIEELKTLKELYCRKEKSEI</sequence>
<evidence type="ECO:0000256" key="1">
    <source>
        <dbReference type="ARBA" id="ARBA00004123"/>
    </source>
</evidence>
<dbReference type="PROSITE" id="PS00036">
    <property type="entry name" value="BZIP_BASIC"/>
    <property type="match status" value="1"/>
</dbReference>
<protein>
    <submittedName>
        <fullName evidence="10 12">BZIP transcription factor family protein</fullName>
    </submittedName>
</protein>
<evidence type="ECO:0000256" key="7">
    <source>
        <dbReference type="SAM" id="MobiDB-lite"/>
    </source>
</evidence>
<dbReference type="InterPro" id="IPR046347">
    <property type="entry name" value="bZIP_sf"/>
</dbReference>
<feature type="region of interest" description="Disordered" evidence="7">
    <location>
        <begin position="179"/>
        <end position="206"/>
    </location>
</feature>
<reference evidence="12" key="3">
    <citation type="submission" date="2022-04" db="UniProtKB">
        <authorList>
            <consortium name="WormBaseParasite"/>
        </authorList>
    </citation>
    <scope>IDENTIFICATION</scope>
</reference>
<keyword evidence="11" id="KW-1185">Reference proteome</keyword>
<evidence type="ECO:0000256" key="6">
    <source>
        <dbReference type="SAM" id="Coils"/>
    </source>
</evidence>
<evidence type="ECO:0000259" key="8">
    <source>
        <dbReference type="PROSITE" id="PS50217"/>
    </source>
</evidence>
<dbReference type="InterPro" id="IPR003102">
    <property type="entry name" value="CREB1-like_pKID"/>
</dbReference>
<organism evidence="10">
    <name type="scientific">Brugia malayi</name>
    <name type="common">Filarial nematode worm</name>
    <dbReference type="NCBI Taxonomy" id="6279"/>
    <lineage>
        <taxon>Eukaryota</taxon>
        <taxon>Metazoa</taxon>
        <taxon>Ecdysozoa</taxon>
        <taxon>Nematoda</taxon>
        <taxon>Chromadorea</taxon>
        <taxon>Rhabditida</taxon>
        <taxon>Spirurina</taxon>
        <taxon>Spiruromorpha</taxon>
        <taxon>Filarioidea</taxon>
        <taxon>Onchocercidae</taxon>
        <taxon>Brugia</taxon>
    </lineage>
</organism>
<dbReference type="Gene3D" id="1.20.5.170">
    <property type="match status" value="1"/>
</dbReference>
<dbReference type="InterPro" id="IPR001630">
    <property type="entry name" value="Leuzip_CREB"/>
</dbReference>
<gene>
    <name evidence="10" type="primary">Bma-crh-1</name>
    <name evidence="12" type="synonym">Bm1_28815</name>
    <name evidence="10" type="ORF">BM_BM6510</name>
</gene>
<feature type="domain" description="KID" evidence="9">
    <location>
        <begin position="21"/>
        <end position="80"/>
    </location>
</feature>
<dbReference type="InterPro" id="IPR004827">
    <property type="entry name" value="bZIP"/>
</dbReference>
<dbReference type="CDD" id="cd14690">
    <property type="entry name" value="bZIP_CREB1"/>
    <property type="match status" value="1"/>
</dbReference>
<dbReference type="GO" id="GO:0000981">
    <property type="term" value="F:DNA-binding transcription factor activity, RNA polymerase II-specific"/>
    <property type="evidence" value="ECO:0007669"/>
    <property type="project" value="TreeGrafter"/>
</dbReference>
<dbReference type="PANTHER" id="PTHR45879:SF3">
    <property type="entry name" value="CYCLIC AMP RESPONSE ELEMENT-BINDING PROTEIN B"/>
    <property type="match status" value="1"/>
</dbReference>
<accession>A0A8L7TDC4</accession>
<dbReference type="Proteomes" id="UP000006672">
    <property type="component" value="Unassembled WGS sequence"/>
</dbReference>
<dbReference type="Pfam" id="PF00170">
    <property type="entry name" value="bZIP_1"/>
    <property type="match status" value="1"/>
</dbReference>
<dbReference type="EMBL" id="CAAKNF010000192">
    <property type="protein sequence ID" value="VIO92585.1"/>
    <property type="molecule type" value="Genomic_DNA"/>
</dbReference>
<dbReference type="KEGG" id="bmy:BM_BM6510"/>
<keyword evidence="4" id="KW-0804">Transcription</keyword>
<feature type="region of interest" description="Disordered" evidence="7">
    <location>
        <begin position="218"/>
        <end position="275"/>
    </location>
</feature>
<dbReference type="AlphaFoldDB" id="A0A4E9F702"/>
<dbReference type="GeneID" id="6100660"/>
<dbReference type="SUPFAM" id="SSF57959">
    <property type="entry name" value="Leucine zipper domain"/>
    <property type="match status" value="1"/>
</dbReference>
<keyword evidence="6" id="KW-0175">Coiled coil</keyword>
<feature type="compositionally biased region" description="Polar residues" evidence="7">
    <location>
        <begin position="224"/>
        <end position="254"/>
    </location>
</feature>
<dbReference type="RefSeq" id="XP_001897210.2">
    <property type="nucleotide sequence ID" value="XM_001897175.2"/>
</dbReference>
<keyword evidence="2" id="KW-0805">Transcription regulation</keyword>
<reference evidence="10" key="2">
    <citation type="submission" date="2019-04" db="EMBL/GenBank/DDBJ databases">
        <authorList>
            <person name="Howe K."/>
            <person name="Paulini M."/>
            <person name="Williams G."/>
        </authorList>
    </citation>
    <scope>NUCLEOTIDE SEQUENCE [LARGE SCALE GENOMIC DNA]</scope>
    <source>
        <strain evidence="10">FR3</strain>
    </source>
</reference>
<dbReference type="GO" id="GO:0005634">
    <property type="term" value="C:nucleus"/>
    <property type="evidence" value="ECO:0007669"/>
    <property type="project" value="UniProtKB-SubCell"/>
</dbReference>
<evidence type="ECO:0000256" key="2">
    <source>
        <dbReference type="ARBA" id="ARBA00023015"/>
    </source>
</evidence>
<accession>A0A4E9F702</accession>
<evidence type="ECO:0000256" key="4">
    <source>
        <dbReference type="ARBA" id="ARBA00023163"/>
    </source>
</evidence>
<dbReference type="CTD" id="6100660"/>
<evidence type="ECO:0000259" key="9">
    <source>
        <dbReference type="PROSITE" id="PS50953"/>
    </source>
</evidence>
<name>A0A4E9F702_BRUMA</name>